<feature type="compositionally biased region" description="Low complexity" evidence="1">
    <location>
        <begin position="30"/>
        <end position="42"/>
    </location>
</feature>
<gene>
    <name evidence="2" type="ORF">LIER_27834</name>
</gene>
<evidence type="ECO:0000256" key="1">
    <source>
        <dbReference type="SAM" id="MobiDB-lite"/>
    </source>
</evidence>
<comment type="caution">
    <text evidence="2">The sequence shown here is derived from an EMBL/GenBank/DDBJ whole genome shotgun (WGS) entry which is preliminary data.</text>
</comment>
<sequence length="80" mass="8108">MVTPHCNHGPERRTSQGAPQGEGAREVAEGSSSPSQQPPLGSGIAGSRSEEGPGGEGCYRPGRPYRLTGEGGLAARLPPA</sequence>
<organism evidence="2 3">
    <name type="scientific">Lithospermum erythrorhizon</name>
    <name type="common">Purple gromwell</name>
    <name type="synonym">Lithospermum officinale var. erythrorhizon</name>
    <dbReference type="NCBI Taxonomy" id="34254"/>
    <lineage>
        <taxon>Eukaryota</taxon>
        <taxon>Viridiplantae</taxon>
        <taxon>Streptophyta</taxon>
        <taxon>Embryophyta</taxon>
        <taxon>Tracheophyta</taxon>
        <taxon>Spermatophyta</taxon>
        <taxon>Magnoliopsida</taxon>
        <taxon>eudicotyledons</taxon>
        <taxon>Gunneridae</taxon>
        <taxon>Pentapetalae</taxon>
        <taxon>asterids</taxon>
        <taxon>lamiids</taxon>
        <taxon>Boraginales</taxon>
        <taxon>Boraginaceae</taxon>
        <taxon>Boraginoideae</taxon>
        <taxon>Lithospermeae</taxon>
        <taxon>Lithospermum</taxon>
    </lineage>
</organism>
<feature type="region of interest" description="Disordered" evidence="1">
    <location>
        <begin position="1"/>
        <end position="80"/>
    </location>
</feature>
<protein>
    <submittedName>
        <fullName evidence="2">Uncharacterized protein</fullName>
    </submittedName>
</protein>
<name>A0AAV3RDS2_LITER</name>
<dbReference type="Proteomes" id="UP001454036">
    <property type="component" value="Unassembled WGS sequence"/>
</dbReference>
<proteinExistence type="predicted"/>
<evidence type="ECO:0000313" key="2">
    <source>
        <dbReference type="EMBL" id="GAA0174445.1"/>
    </source>
</evidence>
<reference evidence="2 3" key="1">
    <citation type="submission" date="2024-01" db="EMBL/GenBank/DDBJ databases">
        <title>The complete chloroplast genome sequence of Lithospermum erythrorhizon: insights into the phylogenetic relationship among Boraginaceae species and the maternal lineages of purple gromwells.</title>
        <authorList>
            <person name="Okada T."/>
            <person name="Watanabe K."/>
        </authorList>
    </citation>
    <scope>NUCLEOTIDE SEQUENCE [LARGE SCALE GENOMIC DNA]</scope>
</reference>
<dbReference type="EMBL" id="BAABME010009080">
    <property type="protein sequence ID" value="GAA0174445.1"/>
    <property type="molecule type" value="Genomic_DNA"/>
</dbReference>
<evidence type="ECO:0000313" key="3">
    <source>
        <dbReference type="Proteomes" id="UP001454036"/>
    </source>
</evidence>
<accession>A0AAV3RDS2</accession>
<dbReference type="AlphaFoldDB" id="A0AAV3RDS2"/>
<keyword evidence="3" id="KW-1185">Reference proteome</keyword>